<keyword evidence="2" id="KW-1003">Cell membrane</keyword>
<dbReference type="AlphaFoldDB" id="A0AA88XRE6"/>
<dbReference type="PRINTS" id="PR00237">
    <property type="entry name" value="GPCRRHODOPSN"/>
</dbReference>
<evidence type="ECO:0000256" key="5">
    <source>
        <dbReference type="ARBA" id="ARBA00023040"/>
    </source>
</evidence>
<dbReference type="PROSITE" id="PS00237">
    <property type="entry name" value="G_PROTEIN_RECEP_F1_1"/>
    <property type="match status" value="1"/>
</dbReference>
<feature type="transmembrane region" description="Helical" evidence="12">
    <location>
        <begin position="7"/>
        <end position="28"/>
    </location>
</feature>
<comment type="caution">
    <text evidence="14">The sequence shown here is derived from an EMBL/GenBank/DDBJ whole genome shotgun (WGS) entry which is preliminary data.</text>
</comment>
<dbReference type="SUPFAM" id="SSF81321">
    <property type="entry name" value="Family A G protein-coupled receptor-like"/>
    <property type="match status" value="1"/>
</dbReference>
<evidence type="ECO:0000313" key="15">
    <source>
        <dbReference type="Proteomes" id="UP001186944"/>
    </source>
</evidence>
<feature type="domain" description="G-protein coupled receptors family 1 profile" evidence="13">
    <location>
        <begin position="1"/>
        <end position="166"/>
    </location>
</feature>
<feature type="transmembrane region" description="Helical" evidence="12">
    <location>
        <begin position="48"/>
        <end position="66"/>
    </location>
</feature>
<dbReference type="InterPro" id="IPR000276">
    <property type="entry name" value="GPCR_Rhodpsn"/>
</dbReference>
<dbReference type="Proteomes" id="UP001186944">
    <property type="component" value="Unassembled WGS sequence"/>
</dbReference>
<proteinExistence type="inferred from homology"/>
<keyword evidence="6 12" id="KW-0472">Membrane</keyword>
<keyword evidence="4 12" id="KW-1133">Transmembrane helix</keyword>
<evidence type="ECO:0000256" key="1">
    <source>
        <dbReference type="ARBA" id="ARBA00004651"/>
    </source>
</evidence>
<organism evidence="14 15">
    <name type="scientific">Pinctada imbricata</name>
    <name type="common">Atlantic pearl-oyster</name>
    <name type="synonym">Pinctada martensii</name>
    <dbReference type="NCBI Taxonomy" id="66713"/>
    <lineage>
        <taxon>Eukaryota</taxon>
        <taxon>Metazoa</taxon>
        <taxon>Spiralia</taxon>
        <taxon>Lophotrochozoa</taxon>
        <taxon>Mollusca</taxon>
        <taxon>Bivalvia</taxon>
        <taxon>Autobranchia</taxon>
        <taxon>Pteriomorphia</taxon>
        <taxon>Pterioida</taxon>
        <taxon>Pterioidea</taxon>
        <taxon>Pteriidae</taxon>
        <taxon>Pinctada</taxon>
    </lineage>
</organism>
<evidence type="ECO:0000256" key="12">
    <source>
        <dbReference type="SAM" id="Phobius"/>
    </source>
</evidence>
<dbReference type="InterPro" id="IPR017452">
    <property type="entry name" value="GPCR_Rhodpsn_7TM"/>
</dbReference>
<evidence type="ECO:0000259" key="13">
    <source>
        <dbReference type="PROSITE" id="PS50262"/>
    </source>
</evidence>
<evidence type="ECO:0000256" key="10">
    <source>
        <dbReference type="ARBA" id="ARBA00023224"/>
    </source>
</evidence>
<comment type="similarity">
    <text evidence="11">Belongs to the G-protein coupled receptor 1 family.</text>
</comment>
<dbReference type="Pfam" id="PF00001">
    <property type="entry name" value="7tm_1"/>
    <property type="match status" value="1"/>
</dbReference>
<gene>
    <name evidence="14" type="ORF">FSP39_015828</name>
</gene>
<dbReference type="PANTHER" id="PTHR45695:SF23">
    <property type="entry name" value="GALANIN-LIKE G-PROTEIN COUPLED RECEPTOR NPR-9"/>
    <property type="match status" value="1"/>
</dbReference>
<keyword evidence="10 11" id="KW-0807">Transducer</keyword>
<evidence type="ECO:0000256" key="2">
    <source>
        <dbReference type="ARBA" id="ARBA00022475"/>
    </source>
</evidence>
<dbReference type="EMBL" id="VSWD01000010">
    <property type="protein sequence ID" value="KAK3090932.1"/>
    <property type="molecule type" value="Genomic_DNA"/>
</dbReference>
<dbReference type="PROSITE" id="PS50262">
    <property type="entry name" value="G_PROTEIN_RECEP_F1_2"/>
    <property type="match status" value="1"/>
</dbReference>
<evidence type="ECO:0000256" key="3">
    <source>
        <dbReference type="ARBA" id="ARBA00022692"/>
    </source>
</evidence>
<evidence type="ECO:0000313" key="14">
    <source>
        <dbReference type="EMBL" id="KAK3090932.1"/>
    </source>
</evidence>
<feature type="transmembrane region" description="Helical" evidence="12">
    <location>
        <begin position="138"/>
        <end position="162"/>
    </location>
</feature>
<sequence length="217" mass="24596">MQNTTNILIVSLALADLLFITFCVPFTAVSYASTDDIFGNVWCKIASYMMYVCAYASVWTLVLMSFDRYLAVVHPIASMRIRNRRNTYILLLCVWIVIILGNIPLLVRFDTVKYTYIIQERSACFDVMAADDIRINQAFYSCFMTFGYVVPLTLICLLYGFLLKRLLYGVSPGRKSKSREYQIKEARDTNGDCCGSGICFLLDADPGDSPCPKFCTI</sequence>
<keyword evidence="9" id="KW-0325">Glycoprotein</keyword>
<evidence type="ECO:0000256" key="7">
    <source>
        <dbReference type="ARBA" id="ARBA00023157"/>
    </source>
</evidence>
<dbReference type="GO" id="GO:0004930">
    <property type="term" value="F:G protein-coupled receptor activity"/>
    <property type="evidence" value="ECO:0007669"/>
    <property type="project" value="UniProtKB-KW"/>
</dbReference>
<protein>
    <recommendedName>
        <fullName evidence="13">G-protein coupled receptors family 1 profile domain-containing protein</fullName>
    </recommendedName>
</protein>
<evidence type="ECO:0000256" key="8">
    <source>
        <dbReference type="ARBA" id="ARBA00023170"/>
    </source>
</evidence>
<keyword evidence="5 11" id="KW-0297">G-protein coupled receptor</keyword>
<dbReference type="PANTHER" id="PTHR45695">
    <property type="entry name" value="LEUCOKININ RECEPTOR-RELATED"/>
    <property type="match status" value="1"/>
</dbReference>
<keyword evidence="15" id="KW-1185">Reference proteome</keyword>
<keyword evidence="7" id="KW-1015">Disulfide bond</keyword>
<accession>A0AA88XRE6</accession>
<keyword evidence="3 11" id="KW-0812">Transmembrane</keyword>
<keyword evidence="8 11" id="KW-0675">Receptor</keyword>
<evidence type="ECO:0000256" key="11">
    <source>
        <dbReference type="RuleBase" id="RU000688"/>
    </source>
</evidence>
<evidence type="ECO:0000256" key="9">
    <source>
        <dbReference type="ARBA" id="ARBA00023180"/>
    </source>
</evidence>
<evidence type="ECO:0000256" key="6">
    <source>
        <dbReference type="ARBA" id="ARBA00023136"/>
    </source>
</evidence>
<name>A0AA88XRE6_PINIB</name>
<reference evidence="14" key="1">
    <citation type="submission" date="2019-08" db="EMBL/GenBank/DDBJ databases">
        <title>The improved chromosome-level genome for the pearl oyster Pinctada fucata martensii using PacBio sequencing and Hi-C.</title>
        <authorList>
            <person name="Zheng Z."/>
        </authorList>
    </citation>
    <scope>NUCLEOTIDE SEQUENCE</scope>
    <source>
        <strain evidence="14">ZZ-2019</strain>
        <tissue evidence="14">Adductor muscle</tissue>
    </source>
</reference>
<dbReference type="GO" id="GO:0005886">
    <property type="term" value="C:plasma membrane"/>
    <property type="evidence" value="ECO:0007669"/>
    <property type="project" value="UniProtKB-SubCell"/>
</dbReference>
<feature type="transmembrane region" description="Helical" evidence="12">
    <location>
        <begin position="87"/>
        <end position="107"/>
    </location>
</feature>
<dbReference type="Gene3D" id="1.20.1070.10">
    <property type="entry name" value="Rhodopsin 7-helix transmembrane proteins"/>
    <property type="match status" value="1"/>
</dbReference>
<comment type="subcellular location">
    <subcellularLocation>
        <location evidence="1">Cell membrane</location>
        <topology evidence="1">Multi-pass membrane protein</topology>
    </subcellularLocation>
</comment>
<evidence type="ECO:0000256" key="4">
    <source>
        <dbReference type="ARBA" id="ARBA00022989"/>
    </source>
</evidence>